<dbReference type="SUPFAM" id="SSF52058">
    <property type="entry name" value="L domain-like"/>
    <property type="match status" value="1"/>
</dbReference>
<gene>
    <name evidence="8" type="ORF">MEDL_27273</name>
</gene>
<evidence type="ECO:0000313" key="9">
    <source>
        <dbReference type="Proteomes" id="UP000683360"/>
    </source>
</evidence>
<feature type="transmembrane region" description="Helical" evidence="6">
    <location>
        <begin position="327"/>
        <end position="347"/>
    </location>
</feature>
<keyword evidence="4 6" id="KW-1133">Transmembrane helix</keyword>
<proteinExistence type="predicted"/>
<dbReference type="InterPro" id="IPR000157">
    <property type="entry name" value="TIR_dom"/>
</dbReference>
<evidence type="ECO:0000256" key="1">
    <source>
        <dbReference type="ARBA" id="ARBA00004167"/>
    </source>
</evidence>
<evidence type="ECO:0000256" key="5">
    <source>
        <dbReference type="ARBA" id="ARBA00023136"/>
    </source>
</evidence>
<name>A0A8S3S2A8_MYTED</name>
<keyword evidence="3" id="KW-0732">Signal</keyword>
<dbReference type="OrthoDB" id="6107924at2759"/>
<dbReference type="GO" id="GO:0038023">
    <property type="term" value="F:signaling receptor activity"/>
    <property type="evidence" value="ECO:0007669"/>
    <property type="project" value="TreeGrafter"/>
</dbReference>
<dbReference type="Proteomes" id="UP000683360">
    <property type="component" value="Unassembled WGS sequence"/>
</dbReference>
<dbReference type="InterPro" id="IPR035897">
    <property type="entry name" value="Toll_tir_struct_dom_sf"/>
</dbReference>
<sequence length="539" mass="63204">MHIKLKRNRLKSFDISNIFLGFWFYEVDCIENKISKFTKKVKGKRFSKGELVGGGYIRMTSNNLSRIPTPQELGFADAISTFISAFSYALQFGNNPWNCDCSIGLYIKYVENAARKFKCITRHNVTCFSPPQLKGYVIGSSKGNSSIYDLFICNINMKNKCPPRCTCFQQPSKERVVVNCTFSNQIKLPSNVPDFDKLDIDFSRNQIKYVQFEEYLNRTKRIDLSYNDIIHIDPLIYKIKTLNYINLYKNRISFFDKAILQKNPCYLVFGEITTKGRCEMYWIKTWLERFSSQNCSKNRITCDLKSEHIDARSLSKEDFCPVERNDLVFRIALPAVTLLCFICFITYQNFKYEIKLKVRKIQNQSNATITNSEIDFDVYISMNIENNGGTAWAIRTLNVYLEQHGLKTCIPYRDFKLGGIQVEQTYKNIIRSRFYIVVLTEDYQESQFQNIEWNHIWSSFKCEVRKNIVVINFDALESAKIHERRLKAFCRLGYALEFCNFDHRLLCNIMNSLNPFHRNNQNITDYLSNRSDQNINSDI</sequence>
<feature type="domain" description="TIR" evidence="7">
    <location>
        <begin position="374"/>
        <end position="510"/>
    </location>
</feature>
<keyword evidence="9" id="KW-1185">Reference proteome</keyword>
<dbReference type="Gene3D" id="3.80.10.10">
    <property type="entry name" value="Ribonuclease Inhibitor"/>
    <property type="match status" value="2"/>
</dbReference>
<evidence type="ECO:0000256" key="2">
    <source>
        <dbReference type="ARBA" id="ARBA00022692"/>
    </source>
</evidence>
<comment type="caution">
    <text evidence="8">The sequence shown here is derived from an EMBL/GenBank/DDBJ whole genome shotgun (WGS) entry which is preliminary data.</text>
</comment>
<dbReference type="EMBL" id="CAJPWZ010001349">
    <property type="protein sequence ID" value="CAG2213350.1"/>
    <property type="molecule type" value="Genomic_DNA"/>
</dbReference>
<dbReference type="GO" id="GO:0007165">
    <property type="term" value="P:signal transduction"/>
    <property type="evidence" value="ECO:0007669"/>
    <property type="project" value="InterPro"/>
</dbReference>
<protein>
    <recommendedName>
        <fullName evidence="7">TIR domain-containing protein</fullName>
    </recommendedName>
</protein>
<keyword evidence="5 6" id="KW-0472">Membrane</keyword>
<keyword evidence="2 6" id="KW-0812">Transmembrane</keyword>
<evidence type="ECO:0000256" key="6">
    <source>
        <dbReference type="SAM" id="Phobius"/>
    </source>
</evidence>
<dbReference type="AlphaFoldDB" id="A0A8S3S2A8"/>
<dbReference type="Pfam" id="PF13676">
    <property type="entry name" value="TIR_2"/>
    <property type="match status" value="1"/>
</dbReference>
<evidence type="ECO:0000256" key="3">
    <source>
        <dbReference type="ARBA" id="ARBA00022729"/>
    </source>
</evidence>
<dbReference type="PROSITE" id="PS50104">
    <property type="entry name" value="TIR"/>
    <property type="match status" value="1"/>
</dbReference>
<dbReference type="Gene3D" id="3.40.50.10140">
    <property type="entry name" value="Toll/interleukin-1 receptor homology (TIR) domain"/>
    <property type="match status" value="1"/>
</dbReference>
<organism evidence="8 9">
    <name type="scientific">Mytilus edulis</name>
    <name type="common">Blue mussel</name>
    <dbReference type="NCBI Taxonomy" id="6550"/>
    <lineage>
        <taxon>Eukaryota</taxon>
        <taxon>Metazoa</taxon>
        <taxon>Spiralia</taxon>
        <taxon>Lophotrochozoa</taxon>
        <taxon>Mollusca</taxon>
        <taxon>Bivalvia</taxon>
        <taxon>Autobranchia</taxon>
        <taxon>Pteriomorphia</taxon>
        <taxon>Mytilida</taxon>
        <taxon>Mytiloidea</taxon>
        <taxon>Mytilidae</taxon>
        <taxon>Mytilinae</taxon>
        <taxon>Mytilus</taxon>
    </lineage>
</organism>
<dbReference type="InterPro" id="IPR032675">
    <property type="entry name" value="LRR_dom_sf"/>
</dbReference>
<dbReference type="SUPFAM" id="SSF52200">
    <property type="entry name" value="Toll/Interleukin receptor TIR domain"/>
    <property type="match status" value="1"/>
</dbReference>
<reference evidence="8" key="1">
    <citation type="submission" date="2021-03" db="EMBL/GenBank/DDBJ databases">
        <authorList>
            <person name="Bekaert M."/>
        </authorList>
    </citation>
    <scope>NUCLEOTIDE SEQUENCE</scope>
</reference>
<evidence type="ECO:0000256" key="4">
    <source>
        <dbReference type="ARBA" id="ARBA00022989"/>
    </source>
</evidence>
<dbReference type="PANTHER" id="PTHR24365">
    <property type="entry name" value="TOLL-LIKE RECEPTOR"/>
    <property type="match status" value="1"/>
</dbReference>
<evidence type="ECO:0000313" key="8">
    <source>
        <dbReference type="EMBL" id="CAG2213350.1"/>
    </source>
</evidence>
<dbReference type="GO" id="GO:0005886">
    <property type="term" value="C:plasma membrane"/>
    <property type="evidence" value="ECO:0007669"/>
    <property type="project" value="TreeGrafter"/>
</dbReference>
<comment type="subcellular location">
    <subcellularLocation>
        <location evidence="1">Membrane</location>
        <topology evidence="1">Single-pass membrane protein</topology>
    </subcellularLocation>
</comment>
<accession>A0A8S3S2A8</accession>
<evidence type="ECO:0000259" key="7">
    <source>
        <dbReference type="PROSITE" id="PS50104"/>
    </source>
</evidence>
<dbReference type="PANTHER" id="PTHR24365:SF541">
    <property type="entry name" value="PROTEIN TOLL-RELATED"/>
    <property type="match status" value="1"/>
</dbReference>